<keyword evidence="3" id="KW-1185">Reference proteome</keyword>
<dbReference type="EMBL" id="CP038148">
    <property type="protein sequence ID" value="QBQ97867.1"/>
    <property type="molecule type" value="Genomic_DNA"/>
</dbReference>
<gene>
    <name evidence="2" type="ORF">E1956_12225</name>
</gene>
<name>A0A4P7CS12_9BURK</name>
<reference evidence="2 3" key="1">
    <citation type="submission" date="2019-03" db="EMBL/GenBank/DDBJ databases">
        <title>Paraburkholderia sp. 7MH5, isolated from subtropical forest soil.</title>
        <authorList>
            <person name="Gao Z.-H."/>
            <person name="Qiu L.-H."/>
        </authorList>
    </citation>
    <scope>NUCLEOTIDE SEQUENCE [LARGE SCALE GENOMIC DNA]</scope>
    <source>
        <strain evidence="2 3">7MH5</strain>
    </source>
</reference>
<sequence length="141" mass="15421">MSFTPCLVWVTPGVRQQLIEYASLQNEMVERIGGDLVCEALRARNAPPATWVPPSTEPPAFDYPDDDELPEVAPADRTRTVAEQFLLDLLAGGRRSGSEVRTQAGGAGIPWHAVNVAAQRLGVHKRKGDGYNGAWWWTLPG</sequence>
<dbReference type="RefSeq" id="WP_134749167.1">
    <property type="nucleotide sequence ID" value="NZ_CP038148.1"/>
</dbReference>
<accession>A0A4P7CS12</accession>
<dbReference type="KEGG" id="ppai:E1956_12225"/>
<evidence type="ECO:0000313" key="3">
    <source>
        <dbReference type="Proteomes" id="UP000295727"/>
    </source>
</evidence>
<proteinExistence type="predicted"/>
<evidence type="ECO:0000256" key="1">
    <source>
        <dbReference type="SAM" id="MobiDB-lite"/>
    </source>
</evidence>
<dbReference type="Proteomes" id="UP000295727">
    <property type="component" value="Chromosome 1"/>
</dbReference>
<organism evidence="2 3">
    <name type="scientific">Paraburkholderia pallida</name>
    <dbReference type="NCBI Taxonomy" id="2547399"/>
    <lineage>
        <taxon>Bacteria</taxon>
        <taxon>Pseudomonadati</taxon>
        <taxon>Pseudomonadota</taxon>
        <taxon>Betaproteobacteria</taxon>
        <taxon>Burkholderiales</taxon>
        <taxon>Burkholderiaceae</taxon>
        <taxon>Paraburkholderia</taxon>
    </lineage>
</organism>
<dbReference type="AlphaFoldDB" id="A0A4P7CS12"/>
<feature type="region of interest" description="Disordered" evidence="1">
    <location>
        <begin position="47"/>
        <end position="71"/>
    </location>
</feature>
<protein>
    <submittedName>
        <fullName evidence="2">Uncharacterized protein</fullName>
    </submittedName>
</protein>
<evidence type="ECO:0000313" key="2">
    <source>
        <dbReference type="EMBL" id="QBQ97867.1"/>
    </source>
</evidence>